<name>A0ABT4BDA4_9ACTN</name>
<dbReference type="Proteomes" id="UP001151002">
    <property type="component" value="Unassembled WGS sequence"/>
</dbReference>
<organism evidence="1 2">
    <name type="scientific">Paractinoplanes pyxinae</name>
    <dbReference type="NCBI Taxonomy" id="2997416"/>
    <lineage>
        <taxon>Bacteria</taxon>
        <taxon>Bacillati</taxon>
        <taxon>Actinomycetota</taxon>
        <taxon>Actinomycetes</taxon>
        <taxon>Micromonosporales</taxon>
        <taxon>Micromonosporaceae</taxon>
        <taxon>Paractinoplanes</taxon>
    </lineage>
</organism>
<evidence type="ECO:0000313" key="2">
    <source>
        <dbReference type="Proteomes" id="UP001151002"/>
    </source>
</evidence>
<comment type="caution">
    <text evidence="1">The sequence shown here is derived from an EMBL/GenBank/DDBJ whole genome shotgun (WGS) entry which is preliminary data.</text>
</comment>
<dbReference type="RefSeq" id="WP_267569083.1">
    <property type="nucleotide sequence ID" value="NZ_JAPNTZ010000020.1"/>
</dbReference>
<protein>
    <submittedName>
        <fullName evidence="1">Uncharacterized protein</fullName>
    </submittedName>
</protein>
<dbReference type="EMBL" id="JAPNTZ010000020">
    <property type="protein sequence ID" value="MCY1144501.1"/>
    <property type="molecule type" value="Genomic_DNA"/>
</dbReference>
<keyword evidence="2" id="KW-1185">Reference proteome</keyword>
<sequence length="211" mass="22797">MRIVFDGLVPVAYGQAYVISRDLPDMGRAFAGQANGLCGVGEPGALLLMTGTHSGRVRFTIELHDAEPPAAADEWQEVVEVAFHPTTATVDLVPWGQGSLARLPLAPDGGPLPAFRVRYCALGMDEGRNPFGLFDPDEIAEDDYTYMDQRPDRYLLSFWPQGGGGRSAAGAPPADVIARQTSRSAAYRHGWARGLAAPPAFRERDEAEAER</sequence>
<reference evidence="1" key="1">
    <citation type="submission" date="2022-11" db="EMBL/GenBank/DDBJ databases">
        <authorList>
            <person name="Somphong A."/>
            <person name="Phongsopitanun W."/>
        </authorList>
    </citation>
    <scope>NUCLEOTIDE SEQUENCE</scope>
    <source>
        <strain evidence="1">Pm04-4</strain>
    </source>
</reference>
<proteinExistence type="predicted"/>
<accession>A0ABT4BDA4</accession>
<evidence type="ECO:0000313" key="1">
    <source>
        <dbReference type="EMBL" id="MCY1144501.1"/>
    </source>
</evidence>
<gene>
    <name evidence="1" type="ORF">OWR29_41440</name>
</gene>